<dbReference type="InterPro" id="IPR007197">
    <property type="entry name" value="rSAM"/>
</dbReference>
<dbReference type="GO" id="GO:0035598">
    <property type="term" value="F:tRNA (N(6)-L-threonylcarbamoyladenosine(37)-C(2))-methylthiotransferase activity"/>
    <property type="evidence" value="ECO:0007669"/>
    <property type="project" value="UniProtKB-EC"/>
</dbReference>
<keyword evidence="11" id="KW-0411">Iron-sulfur</keyword>
<dbReference type="SUPFAM" id="SSF102114">
    <property type="entry name" value="Radical SAM enzymes"/>
    <property type="match status" value="1"/>
</dbReference>
<evidence type="ECO:0000256" key="4">
    <source>
        <dbReference type="ARBA" id="ARBA00022485"/>
    </source>
</evidence>
<reference evidence="19" key="1">
    <citation type="submission" date="2014-11" db="EMBL/GenBank/DDBJ databases">
        <authorList>
            <person name="Hornung B.V."/>
        </authorList>
    </citation>
    <scope>NUCLEOTIDE SEQUENCE</scope>
    <source>
        <strain evidence="19">INE</strain>
    </source>
</reference>
<dbReference type="NCBIfam" id="TIGR01579">
    <property type="entry name" value="MiaB-like-C"/>
    <property type="match status" value="1"/>
</dbReference>
<dbReference type="InterPro" id="IPR005840">
    <property type="entry name" value="Ribosomal_uS12_MeSTrfase_RimO"/>
</dbReference>
<comment type="similarity">
    <text evidence="14">Belongs to the methylthiotransferase family. MtaB subfamily.</text>
</comment>
<dbReference type="CDD" id="cd01335">
    <property type="entry name" value="Radical_SAM"/>
    <property type="match status" value="1"/>
</dbReference>
<evidence type="ECO:0000256" key="12">
    <source>
        <dbReference type="ARBA" id="ARBA00031213"/>
    </source>
</evidence>
<evidence type="ECO:0000256" key="2">
    <source>
        <dbReference type="ARBA" id="ARBA00002399"/>
    </source>
</evidence>
<protein>
    <recommendedName>
        <fullName evidence="15">Threonylcarbamoyladenosine tRNA methylthiotransferase MtaB</fullName>
        <ecNumber evidence="3">2.8.4.5</ecNumber>
    </recommendedName>
    <alternativeName>
        <fullName evidence="12">tRNA-t(6)A37 methylthiotransferase</fullName>
    </alternativeName>
</protein>
<dbReference type="InterPro" id="IPR020612">
    <property type="entry name" value="Methylthiotransferase_CS"/>
</dbReference>
<dbReference type="Pfam" id="PF00919">
    <property type="entry name" value="UPF0004"/>
    <property type="match status" value="1"/>
</dbReference>
<comment type="function">
    <text evidence="2">Catalyzes the methylthiolation of N6-threonylcarbamoyladenosine (t(6)A), leading to the formation of 2-methylthio-N6-threonylcarbamoyladenosine (ms(2)t(6)A) at position 37 in tRNAs that read codons beginning with adenine.</text>
</comment>
<proteinExistence type="inferred from homology"/>
<keyword evidence="10" id="KW-0408">Iron</keyword>
<dbReference type="InterPro" id="IPR013848">
    <property type="entry name" value="Methylthiotransferase_N"/>
</dbReference>
<evidence type="ECO:0000313" key="18">
    <source>
        <dbReference type="EMBL" id="CAA7603480.1"/>
    </source>
</evidence>
<evidence type="ECO:0000256" key="8">
    <source>
        <dbReference type="ARBA" id="ARBA00022694"/>
    </source>
</evidence>
<dbReference type="PANTHER" id="PTHR43837">
    <property type="entry name" value="RIBOSOMAL PROTEIN S12 METHYLTHIOTRANSFERASE RIMO"/>
    <property type="match status" value="1"/>
</dbReference>
<evidence type="ECO:0000256" key="11">
    <source>
        <dbReference type="ARBA" id="ARBA00023014"/>
    </source>
</evidence>
<dbReference type="Gene3D" id="3.40.50.12160">
    <property type="entry name" value="Methylthiotransferase, N-terminal domain"/>
    <property type="match status" value="1"/>
</dbReference>
<accession>A0A8S0X7Q8</accession>
<dbReference type="AlphaFoldDB" id="A0A8S0X7Q8"/>
<organism evidence="18">
    <name type="scientific">Acididesulfobacillus acetoxydans</name>
    <dbReference type="NCBI Taxonomy" id="1561005"/>
    <lineage>
        <taxon>Bacteria</taxon>
        <taxon>Bacillati</taxon>
        <taxon>Bacillota</taxon>
        <taxon>Clostridia</taxon>
        <taxon>Eubacteriales</taxon>
        <taxon>Peptococcaceae</taxon>
        <taxon>Acididesulfobacillus</taxon>
    </lineage>
</organism>
<evidence type="ECO:0000313" key="20">
    <source>
        <dbReference type="Proteomes" id="UP001071230"/>
    </source>
</evidence>
<evidence type="ECO:0000256" key="9">
    <source>
        <dbReference type="ARBA" id="ARBA00022723"/>
    </source>
</evidence>
<evidence type="ECO:0000256" key="6">
    <source>
        <dbReference type="ARBA" id="ARBA00022679"/>
    </source>
</evidence>
<gene>
    <name evidence="19" type="ORF">DEACI_1268</name>
    <name evidence="18" type="ORF">DEACI_4308</name>
</gene>
<dbReference type="GO" id="GO:0035599">
    <property type="term" value="F:aspartic acid methylthiotransferase activity"/>
    <property type="evidence" value="ECO:0007669"/>
    <property type="project" value="TreeGrafter"/>
</dbReference>
<dbReference type="EC" id="2.8.4.5" evidence="3"/>
<dbReference type="InterPro" id="IPR006638">
    <property type="entry name" value="Elp3/MiaA/NifB-like_rSAM"/>
</dbReference>
<dbReference type="PROSITE" id="PS51918">
    <property type="entry name" value="RADICAL_SAM"/>
    <property type="match status" value="1"/>
</dbReference>
<sequence>MRYGEGERESYVSDNYIIKPEGTRTVRLVTLGCKVNQTESEAVAQIFRDAGYQVRREDGPAEVVVINTCTVTNSGDSKSRQTIRRMIKAYPGSFVIVMGCYAQTSPGEVLKIEGVDLVVGTQDRGRILELMEAVRAARKPRSAVHDIGSAKDFEELPLLEGESRTRATLKIEDGCNQFCTYCIIPYARGPVRSRRPENVLAEARKLVSAGYKEIVVTGIHTGAYGRDLTENWDLARLVEGLGEIPGLRRLRLSSIEPVEFTSGLIETIRESKVVCRHLHIPLQSGSETVLRRMHRPYTPADYKRLLERLREAMPGLAITTDVIVGFPGETEEDWQEALTFVESCGFAGIHVFPYSRREGTPAARYPGQISHRVKQRRAREMLALARAGRERYKRAFVGKTVEVLLETVDADGSAFGHSGNYLGVRLPPVPAGGSRRFPGMPVEVALAEENLDLDGSGEYLDLDGCEENSAGSAGAGIARVSAPG</sequence>
<reference evidence="18" key="2">
    <citation type="submission" date="2020-01" db="EMBL/GenBank/DDBJ databases">
        <authorList>
            <person name="Hornung B."/>
        </authorList>
    </citation>
    <scope>NUCLEOTIDE SEQUENCE</scope>
    <source>
        <strain evidence="18">PacBioINE</strain>
    </source>
</reference>
<dbReference type="NCBIfam" id="TIGR00089">
    <property type="entry name" value="MiaB/RimO family radical SAM methylthiotransferase"/>
    <property type="match status" value="1"/>
</dbReference>
<dbReference type="InterPro" id="IPR038135">
    <property type="entry name" value="Methylthiotransferase_N_sf"/>
</dbReference>
<dbReference type="RefSeq" id="WP_240986669.1">
    <property type="nucleotide sequence ID" value="NZ_CDGJ01000033.1"/>
</dbReference>
<keyword evidence="20" id="KW-1185">Reference proteome</keyword>
<dbReference type="PANTHER" id="PTHR43837:SF1">
    <property type="entry name" value="RIBOSOMAL PROTEIN US12 METHYLTHIOTRANSFERASE RIMO"/>
    <property type="match status" value="1"/>
</dbReference>
<dbReference type="SMART" id="SM00729">
    <property type="entry name" value="Elp3"/>
    <property type="match status" value="1"/>
</dbReference>
<keyword evidence="4" id="KW-0004">4Fe-4S</keyword>
<keyword evidence="8" id="KW-0819">tRNA processing</keyword>
<evidence type="ECO:0000256" key="7">
    <source>
        <dbReference type="ARBA" id="ARBA00022691"/>
    </source>
</evidence>
<dbReference type="Gene3D" id="3.80.30.20">
    <property type="entry name" value="tm_1862 like domain"/>
    <property type="match status" value="1"/>
</dbReference>
<dbReference type="KEGG" id="aacx:DEACI_4308"/>
<evidence type="ECO:0000259" key="16">
    <source>
        <dbReference type="PROSITE" id="PS51449"/>
    </source>
</evidence>
<name>A0A8S0X7Q8_9FIRM</name>
<dbReference type="GO" id="GO:0046872">
    <property type="term" value="F:metal ion binding"/>
    <property type="evidence" value="ECO:0007669"/>
    <property type="project" value="UniProtKB-KW"/>
</dbReference>
<keyword evidence="6 18" id="KW-0808">Transferase</keyword>
<evidence type="ECO:0000256" key="13">
    <source>
        <dbReference type="ARBA" id="ARBA00051661"/>
    </source>
</evidence>
<dbReference type="Proteomes" id="UP001071230">
    <property type="component" value="Unassembled WGS sequence"/>
</dbReference>
<dbReference type="SFLD" id="SFLDG01061">
    <property type="entry name" value="methylthiotransferase"/>
    <property type="match status" value="1"/>
</dbReference>
<evidence type="ECO:0000256" key="1">
    <source>
        <dbReference type="ARBA" id="ARBA00001966"/>
    </source>
</evidence>
<dbReference type="SFLD" id="SFLDG01082">
    <property type="entry name" value="B12-binding_domain_containing"/>
    <property type="match status" value="1"/>
</dbReference>
<dbReference type="InterPro" id="IPR005839">
    <property type="entry name" value="Methylthiotransferase"/>
</dbReference>
<dbReference type="EMBL" id="LR746496">
    <property type="protein sequence ID" value="CAA7603480.1"/>
    <property type="molecule type" value="Genomic_DNA"/>
</dbReference>
<dbReference type="Pfam" id="PF04055">
    <property type="entry name" value="Radical_SAM"/>
    <property type="match status" value="1"/>
</dbReference>
<evidence type="ECO:0000256" key="5">
    <source>
        <dbReference type="ARBA" id="ARBA00022490"/>
    </source>
</evidence>
<keyword evidence="7" id="KW-0949">S-adenosyl-L-methionine</keyword>
<feature type="domain" description="Radical SAM core" evidence="17">
    <location>
        <begin position="161"/>
        <end position="391"/>
    </location>
</feature>
<keyword evidence="5" id="KW-0963">Cytoplasm</keyword>
<evidence type="ECO:0000256" key="3">
    <source>
        <dbReference type="ARBA" id="ARBA00013273"/>
    </source>
</evidence>
<comment type="catalytic activity">
    <reaction evidence="13">
        <text>N(6)-L-threonylcarbamoyladenosine(37) in tRNA + (sulfur carrier)-SH + AH2 + 2 S-adenosyl-L-methionine = 2-methylsulfanyl-N(6)-L-threonylcarbamoyladenosine(37) in tRNA + (sulfur carrier)-H + 5'-deoxyadenosine + L-methionine + A + S-adenosyl-L-homocysteine + 2 H(+)</text>
        <dbReference type="Rhea" id="RHEA:37075"/>
        <dbReference type="Rhea" id="RHEA-COMP:10163"/>
        <dbReference type="Rhea" id="RHEA-COMP:11092"/>
        <dbReference type="Rhea" id="RHEA-COMP:14737"/>
        <dbReference type="Rhea" id="RHEA-COMP:14739"/>
        <dbReference type="ChEBI" id="CHEBI:13193"/>
        <dbReference type="ChEBI" id="CHEBI:15378"/>
        <dbReference type="ChEBI" id="CHEBI:17319"/>
        <dbReference type="ChEBI" id="CHEBI:17499"/>
        <dbReference type="ChEBI" id="CHEBI:29917"/>
        <dbReference type="ChEBI" id="CHEBI:57844"/>
        <dbReference type="ChEBI" id="CHEBI:57856"/>
        <dbReference type="ChEBI" id="CHEBI:59789"/>
        <dbReference type="ChEBI" id="CHEBI:64428"/>
        <dbReference type="ChEBI" id="CHEBI:74418"/>
        <dbReference type="ChEBI" id="CHEBI:74420"/>
        <dbReference type="EC" id="2.8.4.5"/>
    </reaction>
</comment>
<dbReference type="PROSITE" id="PS51449">
    <property type="entry name" value="MTTASE_N"/>
    <property type="match status" value="1"/>
</dbReference>
<evidence type="ECO:0000313" key="19">
    <source>
        <dbReference type="EMBL" id="CEJ06817.1"/>
    </source>
</evidence>
<dbReference type="InterPro" id="IPR058240">
    <property type="entry name" value="rSAM_sf"/>
</dbReference>
<dbReference type="EMBL" id="CDGJ01000033">
    <property type="protein sequence ID" value="CEJ06817.1"/>
    <property type="molecule type" value="Genomic_DNA"/>
</dbReference>
<evidence type="ECO:0000256" key="14">
    <source>
        <dbReference type="ARBA" id="ARBA00061574"/>
    </source>
</evidence>
<evidence type="ECO:0000256" key="15">
    <source>
        <dbReference type="ARBA" id="ARBA00069898"/>
    </source>
</evidence>
<dbReference type="InterPro" id="IPR006467">
    <property type="entry name" value="MiaB-like_bact"/>
</dbReference>
<dbReference type="GO" id="GO:0005829">
    <property type="term" value="C:cytosol"/>
    <property type="evidence" value="ECO:0007669"/>
    <property type="project" value="TreeGrafter"/>
</dbReference>
<dbReference type="Proteomes" id="UP000836597">
    <property type="component" value="Chromosome"/>
</dbReference>
<keyword evidence="9" id="KW-0479">Metal-binding</keyword>
<evidence type="ECO:0000256" key="10">
    <source>
        <dbReference type="ARBA" id="ARBA00023004"/>
    </source>
</evidence>
<evidence type="ECO:0000259" key="17">
    <source>
        <dbReference type="PROSITE" id="PS51918"/>
    </source>
</evidence>
<dbReference type="FunFam" id="3.40.50.12160:FF:000004">
    <property type="entry name" value="Threonylcarbamoyladenosine tRNA methylthiotransferase MtaB"/>
    <property type="match status" value="1"/>
</dbReference>
<dbReference type="InterPro" id="IPR023404">
    <property type="entry name" value="rSAM_horseshoe"/>
</dbReference>
<dbReference type="PROSITE" id="PS01278">
    <property type="entry name" value="MTTASE_RADICAL"/>
    <property type="match status" value="1"/>
</dbReference>
<dbReference type="FunFam" id="3.80.30.20:FF:000001">
    <property type="entry name" value="tRNA-2-methylthio-N(6)-dimethylallyladenosine synthase 2"/>
    <property type="match status" value="1"/>
</dbReference>
<comment type="cofactor">
    <cofactor evidence="1">
        <name>[4Fe-4S] cluster</name>
        <dbReference type="ChEBI" id="CHEBI:49883"/>
    </cofactor>
</comment>
<dbReference type="SFLD" id="SFLDS00029">
    <property type="entry name" value="Radical_SAM"/>
    <property type="match status" value="1"/>
</dbReference>
<dbReference type="GO" id="GO:0051539">
    <property type="term" value="F:4 iron, 4 sulfur cluster binding"/>
    <property type="evidence" value="ECO:0007669"/>
    <property type="project" value="UniProtKB-KW"/>
</dbReference>
<feature type="domain" description="MTTase N-terminal" evidence="16">
    <location>
        <begin position="24"/>
        <end position="136"/>
    </location>
</feature>